<dbReference type="PANTHER" id="PTHR30204:SF69">
    <property type="entry name" value="MERR-FAMILY TRANSCRIPTIONAL REGULATOR"/>
    <property type="match status" value="1"/>
</dbReference>
<comment type="caution">
    <text evidence="6">The sequence shown here is derived from an EMBL/GenBank/DDBJ whole genome shotgun (WGS) entry which is preliminary data.</text>
</comment>
<name>A0A7X2NLU3_9CLOT</name>
<dbReference type="InterPro" id="IPR000551">
    <property type="entry name" value="MerR-type_HTH_dom"/>
</dbReference>
<sequence length="275" mass="32112">MEKAAVSEQVEYLIGDVAQMVGLSRDALRFYEKKGIISARKKENGYRYYSEDDIYKLMCILYHRKMNTSLEELEGLMSGRNSLPVIRNHITQRRAEEQEAVMRHQQALTRLDLVARDISRIEECLDQCSVKRFPAAYVMEHCASLQEGLREWFRLSSEVPGLDMTYFYNVLTYTEKSLISQGTDLLLYKRLEGELGDAFDGSRYPLTEEAECIYMVAQSEDVLPDMGMIQKMVLWGRRRGLKAEERVYSNNMTTFFSREKVTYCQELYIPLRESE</sequence>
<evidence type="ECO:0000256" key="4">
    <source>
        <dbReference type="ARBA" id="ARBA00023163"/>
    </source>
</evidence>
<evidence type="ECO:0000256" key="2">
    <source>
        <dbReference type="ARBA" id="ARBA00023015"/>
    </source>
</evidence>
<dbReference type="GO" id="GO:0003677">
    <property type="term" value="F:DNA binding"/>
    <property type="evidence" value="ECO:0007669"/>
    <property type="project" value="UniProtKB-KW"/>
</dbReference>
<dbReference type="GO" id="GO:0003700">
    <property type="term" value="F:DNA-binding transcription factor activity"/>
    <property type="evidence" value="ECO:0007669"/>
    <property type="project" value="InterPro"/>
</dbReference>
<dbReference type="Gene3D" id="1.10.1660.10">
    <property type="match status" value="1"/>
</dbReference>
<dbReference type="AlphaFoldDB" id="A0A7X2NLU3"/>
<dbReference type="Proteomes" id="UP000429958">
    <property type="component" value="Unassembled WGS sequence"/>
</dbReference>
<dbReference type="PROSITE" id="PS00552">
    <property type="entry name" value="HTH_MERR_1"/>
    <property type="match status" value="1"/>
</dbReference>
<evidence type="ECO:0000313" key="7">
    <source>
        <dbReference type="Proteomes" id="UP000429958"/>
    </source>
</evidence>
<keyword evidence="7" id="KW-1185">Reference proteome</keyword>
<keyword evidence="2" id="KW-0805">Transcription regulation</keyword>
<dbReference type="SMART" id="SM00422">
    <property type="entry name" value="HTH_MERR"/>
    <property type="match status" value="1"/>
</dbReference>
<dbReference type="RefSeq" id="WP_154472513.1">
    <property type="nucleotide sequence ID" value="NZ_DBEWUL010000100.1"/>
</dbReference>
<dbReference type="InterPro" id="IPR009061">
    <property type="entry name" value="DNA-bd_dom_put_sf"/>
</dbReference>
<keyword evidence="4" id="KW-0804">Transcription</keyword>
<evidence type="ECO:0000259" key="5">
    <source>
        <dbReference type="PROSITE" id="PS50937"/>
    </source>
</evidence>
<protein>
    <submittedName>
        <fullName evidence="6">MerR family transcriptional regulator</fullName>
    </submittedName>
</protein>
<dbReference type="InterPro" id="IPR047057">
    <property type="entry name" value="MerR_fam"/>
</dbReference>
<dbReference type="EMBL" id="VUMD01000008">
    <property type="protein sequence ID" value="MSS37085.1"/>
    <property type="molecule type" value="Genomic_DNA"/>
</dbReference>
<evidence type="ECO:0000313" key="6">
    <source>
        <dbReference type="EMBL" id="MSS37085.1"/>
    </source>
</evidence>
<dbReference type="CDD" id="cd00592">
    <property type="entry name" value="HTH_MerR-like"/>
    <property type="match status" value="1"/>
</dbReference>
<proteinExistence type="predicted"/>
<keyword evidence="3" id="KW-0238">DNA-binding</keyword>
<gene>
    <name evidence="6" type="ORF">FYJ39_10980</name>
</gene>
<dbReference type="PROSITE" id="PS50937">
    <property type="entry name" value="HTH_MERR_2"/>
    <property type="match status" value="1"/>
</dbReference>
<dbReference type="Pfam" id="PF00376">
    <property type="entry name" value="MerR"/>
    <property type="match status" value="1"/>
</dbReference>
<dbReference type="SUPFAM" id="SSF46955">
    <property type="entry name" value="Putative DNA-binding domain"/>
    <property type="match status" value="1"/>
</dbReference>
<organism evidence="6 7">
    <name type="scientific">Clostridium porci</name>
    <dbReference type="NCBI Taxonomy" id="2605778"/>
    <lineage>
        <taxon>Bacteria</taxon>
        <taxon>Bacillati</taxon>
        <taxon>Bacillota</taxon>
        <taxon>Clostridia</taxon>
        <taxon>Eubacteriales</taxon>
        <taxon>Clostridiaceae</taxon>
        <taxon>Clostridium</taxon>
    </lineage>
</organism>
<feature type="domain" description="HTH merR-type" evidence="5">
    <location>
        <begin position="11"/>
        <end position="79"/>
    </location>
</feature>
<evidence type="ECO:0000256" key="3">
    <source>
        <dbReference type="ARBA" id="ARBA00023125"/>
    </source>
</evidence>
<dbReference type="PANTHER" id="PTHR30204">
    <property type="entry name" value="REDOX-CYCLING DRUG-SENSING TRANSCRIPTIONAL ACTIVATOR SOXR"/>
    <property type="match status" value="1"/>
</dbReference>
<evidence type="ECO:0000256" key="1">
    <source>
        <dbReference type="ARBA" id="ARBA00022491"/>
    </source>
</evidence>
<accession>A0A7X2NLU3</accession>
<keyword evidence="1" id="KW-0678">Repressor</keyword>
<reference evidence="6 7" key="1">
    <citation type="submission" date="2019-08" db="EMBL/GenBank/DDBJ databases">
        <title>In-depth cultivation of the pig gut microbiome towards novel bacterial diversity and tailored functional studies.</title>
        <authorList>
            <person name="Wylensek D."/>
            <person name="Hitch T.C.A."/>
            <person name="Clavel T."/>
        </authorList>
    </citation>
    <scope>NUCLEOTIDE SEQUENCE [LARGE SCALE GENOMIC DNA]</scope>
    <source>
        <strain evidence="6 7">WCA-389-WT-23D1</strain>
    </source>
</reference>